<dbReference type="HOGENOM" id="CLU_2905050_0_0_1"/>
<evidence type="ECO:0000313" key="2">
    <source>
        <dbReference type="EMBL" id="KIK22909.1"/>
    </source>
</evidence>
<feature type="region of interest" description="Disordered" evidence="1">
    <location>
        <begin position="35"/>
        <end position="62"/>
    </location>
</feature>
<dbReference type="EMBL" id="KN833733">
    <property type="protein sequence ID" value="KIK22909.1"/>
    <property type="molecule type" value="Genomic_DNA"/>
</dbReference>
<gene>
    <name evidence="2" type="ORF">PISMIDRAFT_679785</name>
</gene>
<reference evidence="3" key="2">
    <citation type="submission" date="2015-01" db="EMBL/GenBank/DDBJ databases">
        <title>Evolutionary Origins and Diversification of the Mycorrhizal Mutualists.</title>
        <authorList>
            <consortium name="DOE Joint Genome Institute"/>
            <consortium name="Mycorrhizal Genomics Consortium"/>
            <person name="Kohler A."/>
            <person name="Kuo A."/>
            <person name="Nagy L.G."/>
            <person name="Floudas D."/>
            <person name="Copeland A."/>
            <person name="Barry K.W."/>
            <person name="Cichocki N."/>
            <person name="Veneault-Fourrey C."/>
            <person name="LaButti K."/>
            <person name="Lindquist E.A."/>
            <person name="Lipzen A."/>
            <person name="Lundell T."/>
            <person name="Morin E."/>
            <person name="Murat C."/>
            <person name="Riley R."/>
            <person name="Ohm R."/>
            <person name="Sun H."/>
            <person name="Tunlid A."/>
            <person name="Henrissat B."/>
            <person name="Grigoriev I.V."/>
            <person name="Hibbett D.S."/>
            <person name="Martin F."/>
        </authorList>
    </citation>
    <scope>NUCLEOTIDE SEQUENCE [LARGE SCALE GENOMIC DNA]</scope>
    <source>
        <strain evidence="3">441</strain>
    </source>
</reference>
<organism evidence="2 3">
    <name type="scientific">Pisolithus microcarpus 441</name>
    <dbReference type="NCBI Taxonomy" id="765257"/>
    <lineage>
        <taxon>Eukaryota</taxon>
        <taxon>Fungi</taxon>
        <taxon>Dikarya</taxon>
        <taxon>Basidiomycota</taxon>
        <taxon>Agaricomycotina</taxon>
        <taxon>Agaricomycetes</taxon>
        <taxon>Agaricomycetidae</taxon>
        <taxon>Boletales</taxon>
        <taxon>Sclerodermatineae</taxon>
        <taxon>Pisolithaceae</taxon>
        <taxon>Pisolithus</taxon>
    </lineage>
</organism>
<evidence type="ECO:0000256" key="1">
    <source>
        <dbReference type="SAM" id="MobiDB-lite"/>
    </source>
</evidence>
<reference evidence="2 3" key="1">
    <citation type="submission" date="2014-04" db="EMBL/GenBank/DDBJ databases">
        <authorList>
            <consortium name="DOE Joint Genome Institute"/>
            <person name="Kuo A."/>
            <person name="Kohler A."/>
            <person name="Costa M.D."/>
            <person name="Nagy L.G."/>
            <person name="Floudas D."/>
            <person name="Copeland A."/>
            <person name="Barry K.W."/>
            <person name="Cichocki N."/>
            <person name="Veneault-Fourrey C."/>
            <person name="LaButti K."/>
            <person name="Lindquist E.A."/>
            <person name="Lipzen A."/>
            <person name="Lundell T."/>
            <person name="Morin E."/>
            <person name="Murat C."/>
            <person name="Sun H."/>
            <person name="Tunlid A."/>
            <person name="Henrissat B."/>
            <person name="Grigoriev I.V."/>
            <person name="Hibbett D.S."/>
            <person name="Martin F."/>
            <person name="Nordberg H.P."/>
            <person name="Cantor M.N."/>
            <person name="Hua S.X."/>
        </authorList>
    </citation>
    <scope>NUCLEOTIDE SEQUENCE [LARGE SCALE GENOMIC DNA]</scope>
    <source>
        <strain evidence="2 3">441</strain>
    </source>
</reference>
<protein>
    <submittedName>
        <fullName evidence="2">Uncharacterized protein</fullName>
    </submittedName>
</protein>
<proteinExistence type="predicted"/>
<dbReference type="AlphaFoldDB" id="A0A0C9ZAB5"/>
<name>A0A0C9ZAB5_9AGAM</name>
<keyword evidence="3" id="KW-1185">Reference proteome</keyword>
<evidence type="ECO:0000313" key="3">
    <source>
        <dbReference type="Proteomes" id="UP000054018"/>
    </source>
</evidence>
<dbReference type="Proteomes" id="UP000054018">
    <property type="component" value="Unassembled WGS sequence"/>
</dbReference>
<accession>A0A0C9ZAB5</accession>
<sequence length="62" mass="6707">MTTAKNVCTIACSTNDIVISRLRSSFTIEAENRPCRNGAMTGQDNDTLPGRLRTASTGKRFG</sequence>